<evidence type="ECO:0000313" key="2">
    <source>
        <dbReference type="EMBL" id="GIY34587.1"/>
    </source>
</evidence>
<sequence length="167" mass="19845">MDKKLYDKQMLEQFDESIKFSDWRDEVKLSRKFDNIDLANNYDVAKRRFEYLVTRFRKNPSLFKDQKAVMQANMDKIKLELQESVPPWWGGVYERLVKCVKDPSWKNSRTWKIRDVVLIHGTQKFKLLWDLGIIKEVIDGPDHLIRACVMKIAKGLFRKPCTATVSF</sequence>
<dbReference type="Pfam" id="PF18701">
    <property type="entry name" value="DUF5641"/>
    <property type="match status" value="1"/>
</dbReference>
<feature type="domain" description="DUF5641" evidence="1">
    <location>
        <begin position="94"/>
        <end position="162"/>
    </location>
</feature>
<reference evidence="2 3" key="1">
    <citation type="submission" date="2021-06" db="EMBL/GenBank/DDBJ databases">
        <title>Caerostris extrusa draft genome.</title>
        <authorList>
            <person name="Kono N."/>
            <person name="Arakawa K."/>
        </authorList>
    </citation>
    <scope>NUCLEOTIDE SEQUENCE [LARGE SCALE GENOMIC DNA]</scope>
</reference>
<organism evidence="2 3">
    <name type="scientific">Caerostris extrusa</name>
    <name type="common">Bark spider</name>
    <name type="synonym">Caerostris bankana</name>
    <dbReference type="NCBI Taxonomy" id="172846"/>
    <lineage>
        <taxon>Eukaryota</taxon>
        <taxon>Metazoa</taxon>
        <taxon>Ecdysozoa</taxon>
        <taxon>Arthropoda</taxon>
        <taxon>Chelicerata</taxon>
        <taxon>Arachnida</taxon>
        <taxon>Araneae</taxon>
        <taxon>Araneomorphae</taxon>
        <taxon>Entelegynae</taxon>
        <taxon>Araneoidea</taxon>
        <taxon>Araneidae</taxon>
        <taxon>Caerostris</taxon>
    </lineage>
</organism>
<dbReference type="InterPro" id="IPR040676">
    <property type="entry name" value="DUF5641"/>
</dbReference>
<comment type="caution">
    <text evidence="2">The sequence shown here is derived from an EMBL/GenBank/DDBJ whole genome shotgun (WGS) entry which is preliminary data.</text>
</comment>
<dbReference type="Proteomes" id="UP001054945">
    <property type="component" value="Unassembled WGS sequence"/>
</dbReference>
<keyword evidence="3" id="KW-1185">Reference proteome</keyword>
<evidence type="ECO:0000313" key="3">
    <source>
        <dbReference type="Proteomes" id="UP001054945"/>
    </source>
</evidence>
<dbReference type="AlphaFoldDB" id="A0AAV4SPU3"/>
<dbReference type="EMBL" id="BPLR01009785">
    <property type="protein sequence ID" value="GIY34587.1"/>
    <property type="molecule type" value="Genomic_DNA"/>
</dbReference>
<proteinExistence type="predicted"/>
<name>A0AAV4SPU3_CAEEX</name>
<evidence type="ECO:0000259" key="1">
    <source>
        <dbReference type="Pfam" id="PF18701"/>
    </source>
</evidence>
<protein>
    <recommendedName>
        <fullName evidence="1">DUF5641 domain-containing protein</fullName>
    </recommendedName>
</protein>
<accession>A0AAV4SPU3</accession>
<gene>
    <name evidence="2" type="ORF">CEXT_165671</name>
</gene>